<dbReference type="PANTHER" id="PTHR14614:SF130">
    <property type="entry name" value="PROTEIN-LYSINE N-METHYLTRANSFERASE EEF2KMT"/>
    <property type="match status" value="1"/>
</dbReference>
<dbReference type="EMBL" id="JAANBB010000165">
    <property type="protein sequence ID" value="KAF7547871.1"/>
    <property type="molecule type" value="Genomic_DNA"/>
</dbReference>
<keyword evidence="2" id="KW-1185">Reference proteome</keyword>
<dbReference type="CDD" id="cd02440">
    <property type="entry name" value="AdoMet_MTases"/>
    <property type="match status" value="1"/>
</dbReference>
<gene>
    <name evidence="1" type="ORF">G7Z17_g7444</name>
</gene>
<dbReference type="GO" id="GO:0005737">
    <property type="term" value="C:cytoplasm"/>
    <property type="evidence" value="ECO:0007669"/>
    <property type="project" value="TreeGrafter"/>
</dbReference>
<evidence type="ECO:0000313" key="1">
    <source>
        <dbReference type="EMBL" id="KAF7547871.1"/>
    </source>
</evidence>
<dbReference type="SUPFAM" id="SSF53335">
    <property type="entry name" value="S-adenosyl-L-methionine-dependent methyltransferases"/>
    <property type="match status" value="1"/>
</dbReference>
<accession>A0A9P5H931</accession>
<proteinExistence type="predicted"/>
<dbReference type="InterPro" id="IPR029063">
    <property type="entry name" value="SAM-dependent_MTases_sf"/>
</dbReference>
<name>A0A9P5H931_9HYPO</name>
<evidence type="ECO:0000313" key="2">
    <source>
        <dbReference type="Proteomes" id="UP000722485"/>
    </source>
</evidence>
<dbReference type="AlphaFoldDB" id="A0A9P5H931"/>
<dbReference type="Gene3D" id="3.40.50.150">
    <property type="entry name" value="Vaccinia Virus protein VP39"/>
    <property type="match status" value="1"/>
</dbReference>
<protein>
    <submittedName>
        <fullName evidence="1">Uncharacterized protein</fullName>
    </submittedName>
</protein>
<dbReference type="PANTHER" id="PTHR14614">
    <property type="entry name" value="HEPATOCELLULAR CARCINOMA-ASSOCIATED ANTIGEN"/>
    <property type="match status" value="1"/>
</dbReference>
<dbReference type="GO" id="GO:0008757">
    <property type="term" value="F:S-adenosylmethionine-dependent methyltransferase activity"/>
    <property type="evidence" value="ECO:0007669"/>
    <property type="project" value="UniProtKB-ARBA"/>
</dbReference>
<dbReference type="InterPro" id="IPR019410">
    <property type="entry name" value="Methyltransf_16"/>
</dbReference>
<dbReference type="OrthoDB" id="194386at2759"/>
<dbReference type="Proteomes" id="UP000722485">
    <property type="component" value="Unassembled WGS sequence"/>
</dbReference>
<reference evidence="1" key="1">
    <citation type="submission" date="2020-03" db="EMBL/GenBank/DDBJ databases">
        <title>Draft Genome Sequence of Cylindrodendrum hubeiense.</title>
        <authorList>
            <person name="Buettner E."/>
            <person name="Kellner H."/>
        </authorList>
    </citation>
    <scope>NUCLEOTIDE SEQUENCE</scope>
    <source>
        <strain evidence="1">IHI 201604</strain>
    </source>
</reference>
<organism evidence="1 2">
    <name type="scientific">Cylindrodendrum hubeiense</name>
    <dbReference type="NCBI Taxonomy" id="595255"/>
    <lineage>
        <taxon>Eukaryota</taxon>
        <taxon>Fungi</taxon>
        <taxon>Dikarya</taxon>
        <taxon>Ascomycota</taxon>
        <taxon>Pezizomycotina</taxon>
        <taxon>Sordariomycetes</taxon>
        <taxon>Hypocreomycetidae</taxon>
        <taxon>Hypocreales</taxon>
        <taxon>Nectriaceae</taxon>
        <taxon>Cylindrodendrum</taxon>
    </lineage>
</organism>
<comment type="caution">
    <text evidence="1">The sequence shown here is derived from an EMBL/GenBank/DDBJ whole genome shotgun (WGS) entry which is preliminary data.</text>
</comment>
<sequence>MSSSSPWTRQVNRFCNQYLQLEHELDFPEASLLKTQQVQDTIYARLFADGAVQFGPPQRYQLRVLKELVKKVEGSIDDWDEYGVSDELMSTLSVLLATPLTPEAASVQQKSYVTYQLSDLSSEKPVSELQDCAKEPHITLLESRSLISAAGTTGLRTWEAALHLGRYLCQNSSIIKGKEILELGAGTGYLSILCANVLGSPRVIASDGSDDVINNLPENLFLNGLQESTAVVPMEVKWGHALLGTEEDKWNGGRPVDVVLGADITYDQSVIPALVGTLLEVFQLYPAVQVYISATQRNEKTFQVFLDKCQINGLAVEDLRFEVPSREMQDGPFYNDKVPIRICKVSKP</sequence>
<dbReference type="Pfam" id="PF10294">
    <property type="entry name" value="Methyltransf_16"/>
    <property type="match status" value="1"/>
</dbReference>